<gene>
    <name evidence="7 8" type="primary">murI</name>
    <name evidence="8" type="ORF">ACFP81_06235</name>
</gene>
<feature type="active site" description="Proton donor/acceptor" evidence="7">
    <location>
        <position position="194"/>
    </location>
</feature>
<dbReference type="NCBIfam" id="TIGR00067">
    <property type="entry name" value="glut_race"/>
    <property type="match status" value="1"/>
</dbReference>
<reference evidence="9" key="1">
    <citation type="journal article" date="2019" name="Int. J. Syst. Evol. Microbiol.">
        <title>The Global Catalogue of Microorganisms (GCM) 10K type strain sequencing project: providing services to taxonomists for standard genome sequencing and annotation.</title>
        <authorList>
            <consortium name="The Broad Institute Genomics Platform"/>
            <consortium name="The Broad Institute Genome Sequencing Center for Infectious Disease"/>
            <person name="Wu L."/>
            <person name="Ma J."/>
        </authorList>
    </citation>
    <scope>NUCLEOTIDE SEQUENCE [LARGE SCALE GENOMIC DNA]</scope>
    <source>
        <strain evidence="9">CGMCC 1.15772</strain>
    </source>
</reference>
<dbReference type="PANTHER" id="PTHR21198">
    <property type="entry name" value="GLUTAMATE RACEMASE"/>
    <property type="match status" value="1"/>
</dbReference>
<keyword evidence="4 7" id="KW-0573">Peptidoglycan synthesis</keyword>
<accession>A0ABW1YBH0</accession>
<dbReference type="PROSITE" id="PS00923">
    <property type="entry name" value="ASP_GLU_RACEMASE_1"/>
    <property type="match status" value="1"/>
</dbReference>
<dbReference type="Gene3D" id="3.40.50.1860">
    <property type="match status" value="2"/>
</dbReference>
<dbReference type="InterPro" id="IPR033134">
    <property type="entry name" value="Asp/Glu_racemase_AS_2"/>
</dbReference>
<dbReference type="EC" id="5.1.1.3" evidence="2 7"/>
<dbReference type="PROSITE" id="PS00924">
    <property type="entry name" value="ASP_GLU_RACEMASE_2"/>
    <property type="match status" value="1"/>
</dbReference>
<evidence type="ECO:0000313" key="9">
    <source>
        <dbReference type="Proteomes" id="UP001596297"/>
    </source>
</evidence>
<comment type="pathway">
    <text evidence="7">Cell wall biogenesis; peptidoglycan biosynthesis.</text>
</comment>
<proteinExistence type="inferred from homology"/>
<comment type="function">
    <text evidence="7">Provides the (R)-glutamate required for cell wall biosynthesis.</text>
</comment>
<dbReference type="InterPro" id="IPR015942">
    <property type="entry name" value="Asp/Glu/hydantoin_racemase"/>
</dbReference>
<name>A0ABW1YBH0_9DEIO</name>
<feature type="binding site" evidence="7">
    <location>
        <begin position="82"/>
        <end position="83"/>
    </location>
    <ligand>
        <name>substrate</name>
    </ligand>
</feature>
<feature type="binding site" evidence="7">
    <location>
        <begin position="195"/>
        <end position="196"/>
    </location>
    <ligand>
        <name>substrate</name>
    </ligand>
</feature>
<evidence type="ECO:0000256" key="2">
    <source>
        <dbReference type="ARBA" id="ARBA00013090"/>
    </source>
</evidence>
<feature type="binding site" evidence="7">
    <location>
        <begin position="50"/>
        <end position="51"/>
    </location>
    <ligand>
        <name>substrate</name>
    </ligand>
</feature>
<keyword evidence="9" id="KW-1185">Reference proteome</keyword>
<dbReference type="SUPFAM" id="SSF53681">
    <property type="entry name" value="Aspartate/glutamate racemase"/>
    <property type="match status" value="2"/>
</dbReference>
<evidence type="ECO:0000256" key="5">
    <source>
        <dbReference type="ARBA" id="ARBA00023235"/>
    </source>
</evidence>
<keyword evidence="3 7" id="KW-0133">Cell shape</keyword>
<evidence type="ECO:0000256" key="4">
    <source>
        <dbReference type="ARBA" id="ARBA00022984"/>
    </source>
</evidence>
<keyword evidence="6 7" id="KW-0961">Cell wall biogenesis/degradation</keyword>
<evidence type="ECO:0000256" key="1">
    <source>
        <dbReference type="ARBA" id="ARBA00001602"/>
    </source>
</evidence>
<keyword evidence="5 7" id="KW-0413">Isomerase</keyword>
<dbReference type="EMBL" id="JBHSWD010000001">
    <property type="protein sequence ID" value="MFC6591646.1"/>
    <property type="molecule type" value="Genomic_DNA"/>
</dbReference>
<comment type="catalytic activity">
    <reaction evidence="1 7">
        <text>L-glutamate = D-glutamate</text>
        <dbReference type="Rhea" id="RHEA:12813"/>
        <dbReference type="ChEBI" id="CHEBI:29985"/>
        <dbReference type="ChEBI" id="CHEBI:29986"/>
        <dbReference type="EC" id="5.1.1.3"/>
    </reaction>
</comment>
<dbReference type="InterPro" id="IPR004391">
    <property type="entry name" value="Glu_race"/>
</dbReference>
<evidence type="ECO:0000256" key="6">
    <source>
        <dbReference type="ARBA" id="ARBA00023316"/>
    </source>
</evidence>
<comment type="caution">
    <text evidence="8">The sequence shown here is derived from an EMBL/GenBank/DDBJ whole genome shotgun (WGS) entry which is preliminary data.</text>
</comment>
<dbReference type="InterPro" id="IPR018187">
    <property type="entry name" value="Asp/Glu_racemase_AS_1"/>
</dbReference>
<dbReference type="HAMAP" id="MF_00258">
    <property type="entry name" value="Glu_racemase"/>
    <property type="match status" value="1"/>
</dbReference>
<feature type="active site" description="Proton donor/acceptor" evidence="7">
    <location>
        <position position="81"/>
    </location>
</feature>
<feature type="binding site" evidence="7">
    <location>
        <begin position="18"/>
        <end position="19"/>
    </location>
    <ligand>
        <name>substrate</name>
    </ligand>
</feature>
<evidence type="ECO:0000256" key="7">
    <source>
        <dbReference type="HAMAP-Rule" id="MF_00258"/>
    </source>
</evidence>
<dbReference type="Pfam" id="PF01177">
    <property type="entry name" value="Asp_Glu_race"/>
    <property type="match status" value="1"/>
</dbReference>
<dbReference type="Proteomes" id="UP001596297">
    <property type="component" value="Unassembled WGS sequence"/>
</dbReference>
<dbReference type="InterPro" id="IPR001920">
    <property type="entry name" value="Asp/Glu_race"/>
</dbReference>
<dbReference type="RefSeq" id="WP_380082649.1">
    <property type="nucleotide sequence ID" value="NZ_JBHSWD010000001.1"/>
</dbReference>
<protein>
    <recommendedName>
        <fullName evidence="2 7">Glutamate racemase</fullName>
        <ecNumber evidence="2 7">5.1.1.3</ecNumber>
    </recommendedName>
</protein>
<evidence type="ECO:0000313" key="8">
    <source>
        <dbReference type="EMBL" id="MFC6591646.1"/>
    </source>
</evidence>
<organism evidence="8 9">
    <name type="scientific">Deinococcus lacus</name>
    <dbReference type="NCBI Taxonomy" id="392561"/>
    <lineage>
        <taxon>Bacteria</taxon>
        <taxon>Thermotogati</taxon>
        <taxon>Deinococcota</taxon>
        <taxon>Deinococci</taxon>
        <taxon>Deinococcales</taxon>
        <taxon>Deinococcaceae</taxon>
        <taxon>Deinococcus</taxon>
    </lineage>
</organism>
<comment type="similarity">
    <text evidence="7">Belongs to the aspartate/glutamate racemases family.</text>
</comment>
<dbReference type="PANTHER" id="PTHR21198:SF2">
    <property type="entry name" value="GLUTAMATE RACEMASE"/>
    <property type="match status" value="1"/>
</dbReference>
<sequence length="307" mass="32129">MTGVRAAGMGTRPLGVFDSGLGGLSVLAELRRAMPEQDFVYLADTAHLPYGERSEENIRALTEAAVRHLYEIGCSGVVVACNTASAYGLSHLRATFPDWPVVGLVPAIKPATLHTRTGRIGVMATPATLRGSRLREAVQEFADPRGVQVMLVTSPRLVPLVEAGAASSPATRRLLRTLLTPLAQAGADQLVLGCTHYPFLAGSIAAEFPGAFSLIDSGAAVAWQTRRLLQERGGGGGSGQLEFLTTGEPERLRPVLERLWAQAQAGAGHTEGGVADTLLPPLGHNGGVSVSDSFSLAGPLRLSRAAL</sequence>
<evidence type="ECO:0000256" key="3">
    <source>
        <dbReference type="ARBA" id="ARBA00022960"/>
    </source>
</evidence>
<dbReference type="GO" id="GO:0008881">
    <property type="term" value="F:glutamate racemase activity"/>
    <property type="evidence" value="ECO:0007669"/>
    <property type="project" value="UniProtKB-EC"/>
</dbReference>